<evidence type="ECO:0000313" key="4">
    <source>
        <dbReference type="Proteomes" id="UP001159405"/>
    </source>
</evidence>
<organism evidence="3 4">
    <name type="scientific">Porites lobata</name>
    <dbReference type="NCBI Taxonomy" id="104759"/>
    <lineage>
        <taxon>Eukaryota</taxon>
        <taxon>Metazoa</taxon>
        <taxon>Cnidaria</taxon>
        <taxon>Anthozoa</taxon>
        <taxon>Hexacorallia</taxon>
        <taxon>Scleractinia</taxon>
        <taxon>Fungiina</taxon>
        <taxon>Poritidae</taxon>
        <taxon>Porites</taxon>
    </lineage>
</organism>
<dbReference type="PANTHER" id="PTHR28532">
    <property type="entry name" value="GEO13458P1"/>
    <property type="match status" value="1"/>
</dbReference>
<dbReference type="InterPro" id="IPR052436">
    <property type="entry name" value="LTO1_adapter"/>
</dbReference>
<sequence>MAYKDEIDDAFDAAVFLEERFYEKGYQEGFHDGKIKGLQDGRQLGLLKGCEIGGEVGFYLGFVSLWLEIQLESPDAKPRCVKLLETVKEMLLSFPINDPTNEEMFAKLEKIRAKFRQVCSLLGVSVEYHGGGNVSGMSF</sequence>
<keyword evidence="4" id="KW-1185">Reference proteome</keyword>
<dbReference type="InterPro" id="IPR019191">
    <property type="entry name" value="Essential_protein_Yae1_N"/>
</dbReference>
<gene>
    <name evidence="3" type="ORF">PLOB_00048820</name>
</gene>
<proteinExistence type="inferred from homology"/>
<evidence type="ECO:0000313" key="3">
    <source>
        <dbReference type="EMBL" id="CAH3151872.1"/>
    </source>
</evidence>
<dbReference type="EMBL" id="CALNXK010000092">
    <property type="protein sequence ID" value="CAH3151872.1"/>
    <property type="molecule type" value="Genomic_DNA"/>
</dbReference>
<reference evidence="3 4" key="1">
    <citation type="submission" date="2022-05" db="EMBL/GenBank/DDBJ databases">
        <authorList>
            <consortium name="Genoscope - CEA"/>
            <person name="William W."/>
        </authorList>
    </citation>
    <scope>NUCLEOTIDE SEQUENCE [LARGE SCALE GENOMIC DNA]</scope>
</reference>
<accession>A0ABN8Q091</accession>
<dbReference type="Pfam" id="PF09811">
    <property type="entry name" value="Yae1_N"/>
    <property type="match status" value="1"/>
</dbReference>
<comment type="caution">
    <text evidence="3">The sequence shown here is derived from an EMBL/GenBank/DDBJ whole genome shotgun (WGS) entry which is preliminary data.</text>
</comment>
<evidence type="ECO:0000259" key="2">
    <source>
        <dbReference type="Pfam" id="PF09811"/>
    </source>
</evidence>
<dbReference type="Proteomes" id="UP001159405">
    <property type="component" value="Unassembled WGS sequence"/>
</dbReference>
<protein>
    <recommendedName>
        <fullName evidence="2">Essential protein Yae1 N-terminal domain-containing protein</fullName>
    </recommendedName>
</protein>
<name>A0ABN8Q091_9CNID</name>
<dbReference type="PANTHER" id="PTHR28532:SF1">
    <property type="entry name" value="ORAL CANCER OVEREXPRESSED 1"/>
    <property type="match status" value="1"/>
</dbReference>
<evidence type="ECO:0000256" key="1">
    <source>
        <dbReference type="ARBA" id="ARBA00038090"/>
    </source>
</evidence>
<comment type="similarity">
    <text evidence="1">Belongs to the LTO1 family.</text>
</comment>
<feature type="domain" description="Essential protein Yae1 N-terminal" evidence="2">
    <location>
        <begin position="25"/>
        <end position="63"/>
    </location>
</feature>